<accession>A0A972SQX8</accession>
<evidence type="ECO:0000256" key="3">
    <source>
        <dbReference type="ARBA" id="ARBA00023163"/>
    </source>
</evidence>
<dbReference type="InterPro" id="IPR036388">
    <property type="entry name" value="WH-like_DNA-bd_sf"/>
</dbReference>
<dbReference type="SMART" id="SM00345">
    <property type="entry name" value="HTH_GNTR"/>
    <property type="match status" value="1"/>
</dbReference>
<dbReference type="Gene3D" id="1.10.10.10">
    <property type="entry name" value="Winged helix-like DNA-binding domain superfamily/Winged helix DNA-binding domain"/>
    <property type="match status" value="1"/>
</dbReference>
<proteinExistence type="predicted"/>
<name>A0A972SQX8_9BURK</name>
<dbReference type="Proteomes" id="UP000655523">
    <property type="component" value="Unassembled WGS sequence"/>
</dbReference>
<keyword evidence="2" id="KW-0238">DNA-binding</keyword>
<evidence type="ECO:0000313" key="5">
    <source>
        <dbReference type="EMBL" id="NPT60255.1"/>
    </source>
</evidence>
<dbReference type="InterPro" id="IPR011711">
    <property type="entry name" value="GntR_C"/>
</dbReference>
<dbReference type="EMBL" id="WOEZ01000212">
    <property type="protein sequence ID" value="NPT60255.1"/>
    <property type="molecule type" value="Genomic_DNA"/>
</dbReference>
<dbReference type="InterPro" id="IPR000524">
    <property type="entry name" value="Tscrpt_reg_HTH_GntR"/>
</dbReference>
<dbReference type="InterPro" id="IPR008920">
    <property type="entry name" value="TF_FadR/GntR_C"/>
</dbReference>
<evidence type="ECO:0000259" key="4">
    <source>
        <dbReference type="PROSITE" id="PS50949"/>
    </source>
</evidence>
<reference evidence="5 6" key="1">
    <citation type="submission" date="2019-11" db="EMBL/GenBank/DDBJ databases">
        <title>Metabolism of dissolved organic matter in forest soils.</title>
        <authorList>
            <person name="Cyle K.T."/>
            <person name="Wilhelm R.C."/>
            <person name="Martinez C.E."/>
        </authorList>
    </citation>
    <scope>NUCLEOTIDE SEQUENCE [LARGE SCALE GENOMIC DNA]</scope>
    <source>
        <strain evidence="5 6">5N</strain>
    </source>
</reference>
<protein>
    <submittedName>
        <fullName evidence="5">FCD domain-containing protein</fullName>
    </submittedName>
</protein>
<dbReference type="Pfam" id="PF00392">
    <property type="entry name" value="GntR"/>
    <property type="match status" value="1"/>
</dbReference>
<sequence>MRVIEPQRRDGVSARSLVEAAYVALRDDIMNGTLPPGERLRVEILKDRYGVGASTLREALTRLGGEALVTSEEQRGFRVAGVSLADFIDLSETRKFIEVEAVRQSILAANDSWEGNLILAYHRLSKVEQKLASPSPSLITEYEQCNREFHWALVAACPLRWLLQFQAILFQQSERYRRISLTHTEIERDVHAEHKAIMEAALARDVTTVCRLEGEHIKRAVEKLTAIISRDE</sequence>
<organism evidence="5 6">
    <name type="scientific">Paraburkholderia elongata</name>
    <dbReference type="NCBI Taxonomy" id="2675747"/>
    <lineage>
        <taxon>Bacteria</taxon>
        <taxon>Pseudomonadati</taxon>
        <taxon>Pseudomonadota</taxon>
        <taxon>Betaproteobacteria</taxon>
        <taxon>Burkholderiales</taxon>
        <taxon>Burkholderiaceae</taxon>
        <taxon>Paraburkholderia</taxon>
    </lineage>
</organism>
<dbReference type="PROSITE" id="PS50949">
    <property type="entry name" value="HTH_GNTR"/>
    <property type="match status" value="1"/>
</dbReference>
<evidence type="ECO:0000256" key="1">
    <source>
        <dbReference type="ARBA" id="ARBA00023015"/>
    </source>
</evidence>
<dbReference type="RefSeq" id="WP_172174814.1">
    <property type="nucleotide sequence ID" value="NZ_WOEZ01000212.1"/>
</dbReference>
<dbReference type="PANTHER" id="PTHR43537:SF20">
    <property type="entry name" value="HTH-TYPE TRANSCRIPTIONAL REPRESSOR GLAR"/>
    <property type="match status" value="1"/>
</dbReference>
<keyword evidence="6" id="KW-1185">Reference proteome</keyword>
<dbReference type="Gene3D" id="1.20.120.530">
    <property type="entry name" value="GntR ligand-binding domain-like"/>
    <property type="match status" value="1"/>
</dbReference>
<feature type="domain" description="HTH gntR-type" evidence="4">
    <location>
        <begin position="15"/>
        <end position="82"/>
    </location>
</feature>
<keyword evidence="3" id="KW-0804">Transcription</keyword>
<dbReference type="SUPFAM" id="SSF48008">
    <property type="entry name" value="GntR ligand-binding domain-like"/>
    <property type="match status" value="1"/>
</dbReference>
<dbReference type="AlphaFoldDB" id="A0A972SQX8"/>
<dbReference type="SUPFAM" id="SSF46785">
    <property type="entry name" value="Winged helix' DNA-binding domain"/>
    <property type="match status" value="1"/>
</dbReference>
<dbReference type="GO" id="GO:0003677">
    <property type="term" value="F:DNA binding"/>
    <property type="evidence" value="ECO:0007669"/>
    <property type="project" value="UniProtKB-KW"/>
</dbReference>
<dbReference type="PANTHER" id="PTHR43537">
    <property type="entry name" value="TRANSCRIPTIONAL REGULATOR, GNTR FAMILY"/>
    <property type="match status" value="1"/>
</dbReference>
<dbReference type="Pfam" id="PF07729">
    <property type="entry name" value="FCD"/>
    <property type="match status" value="1"/>
</dbReference>
<evidence type="ECO:0000256" key="2">
    <source>
        <dbReference type="ARBA" id="ARBA00023125"/>
    </source>
</evidence>
<dbReference type="GO" id="GO:0003700">
    <property type="term" value="F:DNA-binding transcription factor activity"/>
    <property type="evidence" value="ECO:0007669"/>
    <property type="project" value="InterPro"/>
</dbReference>
<keyword evidence="1" id="KW-0805">Transcription regulation</keyword>
<comment type="caution">
    <text evidence="5">The sequence shown here is derived from an EMBL/GenBank/DDBJ whole genome shotgun (WGS) entry which is preliminary data.</text>
</comment>
<gene>
    <name evidence="5" type="ORF">GNZ13_38300</name>
</gene>
<dbReference type="InterPro" id="IPR036390">
    <property type="entry name" value="WH_DNA-bd_sf"/>
</dbReference>
<dbReference type="SMART" id="SM00895">
    <property type="entry name" value="FCD"/>
    <property type="match status" value="1"/>
</dbReference>
<evidence type="ECO:0000313" key="6">
    <source>
        <dbReference type="Proteomes" id="UP000655523"/>
    </source>
</evidence>